<dbReference type="Proteomes" id="UP000325218">
    <property type="component" value="Unassembled WGS sequence"/>
</dbReference>
<dbReference type="Pfam" id="PF01547">
    <property type="entry name" value="SBP_bac_1"/>
    <property type="match status" value="1"/>
</dbReference>
<sequence>MTRGVGELAIHLKRLFLLALLLASAGLLASCSDSAREEPLVVLEVDRWYPYNVEFPDPQEDFILQTIRKRLNIDLRFNFSTGRSQDWRTKLASRVASGDLPDMIYFFNMMDYRTARTQGYLIPLNEALKSGDLPEHLDYITSDMLRTISDDRGEYYGIPNRTGPAVEGLFIRRDWLNALSLDAPRTVQEFAEVAEAFAKEDPDGNGKDDTYGFTAGGCMSCQDFWELLSAFTGNTSPDEYLLDGQLKGGWTSSEYREYLLFMNGLMQSGALDPDLATNDSNTKREKIVQGQVGIFHYTGYPSELIQEMKAYNPQADIAYLPPLVGPAGTGSHWPTIHVPTTVGITEKAGKSPEKVRKIIELMNWYYSDEGRELILYGKKGVNHVRQEGRKRLLEGKQNEYLEVYSLIGERSLFLDDEEVMRAMFPDERQFEVVRSMIQNGGKRGSVYSMGYAMERAELIDDLKLFREQMAARFIYGNAPLDDKGWSDYADKHDHAYNGYTVRKAMLSDLRKGGYLSTHKE</sequence>
<dbReference type="PANTHER" id="PTHR43649">
    <property type="entry name" value="ARABINOSE-BINDING PROTEIN-RELATED"/>
    <property type="match status" value="1"/>
</dbReference>
<protein>
    <submittedName>
        <fullName evidence="2">Extracellular solute-binding protein</fullName>
    </submittedName>
</protein>
<dbReference type="SUPFAM" id="SSF53850">
    <property type="entry name" value="Periplasmic binding protein-like II"/>
    <property type="match status" value="1"/>
</dbReference>
<comment type="caution">
    <text evidence="2">The sequence shown here is derived from an EMBL/GenBank/DDBJ whole genome shotgun (WGS) entry which is preliminary data.</text>
</comment>
<feature type="signal peptide" evidence="1">
    <location>
        <begin position="1"/>
        <end position="29"/>
    </location>
</feature>
<dbReference type="EMBL" id="VSDO01000006">
    <property type="protein sequence ID" value="TYA09973.1"/>
    <property type="molecule type" value="Genomic_DNA"/>
</dbReference>
<dbReference type="PANTHER" id="PTHR43649:SF12">
    <property type="entry name" value="DIACETYLCHITOBIOSE BINDING PROTEIN DASA"/>
    <property type="match status" value="1"/>
</dbReference>
<reference evidence="2 3" key="1">
    <citation type="submission" date="2019-08" db="EMBL/GenBank/DDBJ databases">
        <title>Genome sequencing of Paenibacillus faecis DSM 23593(T).</title>
        <authorList>
            <person name="Kook J.-K."/>
            <person name="Park S.-N."/>
            <person name="Lim Y.K."/>
        </authorList>
    </citation>
    <scope>NUCLEOTIDE SEQUENCE [LARGE SCALE GENOMIC DNA]</scope>
    <source>
        <strain evidence="2 3">DSM 23593</strain>
    </source>
</reference>
<evidence type="ECO:0000313" key="2">
    <source>
        <dbReference type="EMBL" id="TYA09973.1"/>
    </source>
</evidence>
<feature type="chain" id="PRO_5038699346" evidence="1">
    <location>
        <begin position="30"/>
        <end position="520"/>
    </location>
</feature>
<dbReference type="Gene3D" id="3.40.190.10">
    <property type="entry name" value="Periplasmic binding protein-like II"/>
    <property type="match status" value="2"/>
</dbReference>
<accession>A0A5D0CIT3</accession>
<dbReference type="InterPro" id="IPR050490">
    <property type="entry name" value="Bact_solute-bd_prot1"/>
</dbReference>
<organism evidence="2 3">
    <name type="scientific">Paenibacillus faecis</name>
    <dbReference type="NCBI Taxonomy" id="862114"/>
    <lineage>
        <taxon>Bacteria</taxon>
        <taxon>Bacillati</taxon>
        <taxon>Bacillota</taxon>
        <taxon>Bacilli</taxon>
        <taxon>Bacillales</taxon>
        <taxon>Paenibacillaceae</taxon>
        <taxon>Paenibacillus</taxon>
    </lineage>
</organism>
<dbReference type="OrthoDB" id="2650856at2"/>
<dbReference type="PROSITE" id="PS51257">
    <property type="entry name" value="PROKAR_LIPOPROTEIN"/>
    <property type="match status" value="1"/>
</dbReference>
<evidence type="ECO:0000313" key="3">
    <source>
        <dbReference type="Proteomes" id="UP000325218"/>
    </source>
</evidence>
<gene>
    <name evidence="2" type="ORF">FRY98_25540</name>
</gene>
<dbReference type="InterPro" id="IPR006059">
    <property type="entry name" value="SBP"/>
</dbReference>
<keyword evidence="3" id="KW-1185">Reference proteome</keyword>
<name>A0A5D0CIT3_9BACL</name>
<keyword evidence="1" id="KW-0732">Signal</keyword>
<proteinExistence type="predicted"/>
<dbReference type="AlphaFoldDB" id="A0A5D0CIT3"/>
<evidence type="ECO:0000256" key="1">
    <source>
        <dbReference type="SAM" id="SignalP"/>
    </source>
</evidence>